<organism evidence="1 2">
    <name type="scientific">Streptomyces pratisoli</name>
    <dbReference type="NCBI Taxonomy" id="3139917"/>
    <lineage>
        <taxon>Bacteria</taxon>
        <taxon>Bacillati</taxon>
        <taxon>Actinomycetota</taxon>
        <taxon>Actinomycetes</taxon>
        <taxon>Kitasatosporales</taxon>
        <taxon>Streptomycetaceae</taxon>
        <taxon>Streptomyces</taxon>
    </lineage>
</organism>
<proteinExistence type="predicted"/>
<name>A0ACC6QV92_9ACTN</name>
<comment type="caution">
    <text evidence="1">The sequence shown here is derived from an EMBL/GenBank/DDBJ whole genome shotgun (WGS) entry which is preliminary data.</text>
</comment>
<reference evidence="1" key="1">
    <citation type="submission" date="2024-03" db="EMBL/GenBank/DDBJ databases">
        <title>Novel Streptomyces species of biotechnological and ecological value are a feature of Machair soil.</title>
        <authorList>
            <person name="Prole J.R."/>
            <person name="Goodfellow M."/>
            <person name="Allenby N."/>
            <person name="Ward A.C."/>
        </authorList>
    </citation>
    <scope>NUCLEOTIDE SEQUENCE</scope>
    <source>
        <strain evidence="1">MS1.AVA.4</strain>
    </source>
</reference>
<evidence type="ECO:0000313" key="2">
    <source>
        <dbReference type="Proteomes" id="UP001375539"/>
    </source>
</evidence>
<sequence length="46" mass="5023">MTHVSGPEQARRGRRQAIGQAILDWLPALAAIVEIVESVVRILIGM</sequence>
<gene>
    <name evidence="1" type="ORF">WKI58_38650</name>
</gene>
<evidence type="ECO:0000313" key="1">
    <source>
        <dbReference type="EMBL" id="MEJ8662314.1"/>
    </source>
</evidence>
<protein>
    <submittedName>
        <fullName evidence="1">Uncharacterized protein</fullName>
    </submittedName>
</protein>
<dbReference type="EMBL" id="JBBKAI010000004">
    <property type="protein sequence ID" value="MEJ8662314.1"/>
    <property type="molecule type" value="Genomic_DNA"/>
</dbReference>
<accession>A0ACC6QV92</accession>
<dbReference type="Proteomes" id="UP001375539">
    <property type="component" value="Unassembled WGS sequence"/>
</dbReference>
<keyword evidence="2" id="KW-1185">Reference proteome</keyword>